<protein>
    <submittedName>
        <fullName evidence="2">Uncharacterized protein</fullName>
    </submittedName>
</protein>
<dbReference type="Proteomes" id="UP000258309">
    <property type="component" value="Unassembled WGS sequence"/>
</dbReference>
<dbReference type="OMA" id="THRITQP"/>
<proteinExistence type="predicted"/>
<evidence type="ECO:0000256" key="1">
    <source>
        <dbReference type="SAM" id="MobiDB-lite"/>
    </source>
</evidence>
<comment type="caution">
    <text evidence="2">The sequence shown here is derived from an EMBL/GenBank/DDBJ whole genome shotgun (WGS) entry which is preliminary data.</text>
</comment>
<name>A0A3E2H1J2_SCYLI</name>
<feature type="compositionally biased region" description="Basic and acidic residues" evidence="1">
    <location>
        <begin position="28"/>
        <end position="44"/>
    </location>
</feature>
<evidence type="ECO:0000313" key="3">
    <source>
        <dbReference type="Proteomes" id="UP000258309"/>
    </source>
</evidence>
<feature type="compositionally biased region" description="Polar residues" evidence="1">
    <location>
        <begin position="57"/>
        <end position="67"/>
    </location>
</feature>
<feature type="non-terminal residue" evidence="2">
    <location>
        <position position="1"/>
    </location>
</feature>
<organism evidence="2 3">
    <name type="scientific">Scytalidium lignicola</name>
    <name type="common">Hyphomycete</name>
    <dbReference type="NCBI Taxonomy" id="5539"/>
    <lineage>
        <taxon>Eukaryota</taxon>
        <taxon>Fungi</taxon>
        <taxon>Dikarya</taxon>
        <taxon>Ascomycota</taxon>
        <taxon>Pezizomycotina</taxon>
        <taxon>Leotiomycetes</taxon>
        <taxon>Leotiomycetes incertae sedis</taxon>
        <taxon>Scytalidium</taxon>
    </lineage>
</organism>
<reference evidence="2 3" key="1">
    <citation type="submission" date="2018-05" db="EMBL/GenBank/DDBJ databases">
        <title>Draft genome sequence of Scytalidium lignicola DSM 105466, a ubiquitous saprotrophic fungus.</title>
        <authorList>
            <person name="Buettner E."/>
            <person name="Gebauer A.M."/>
            <person name="Hofrichter M."/>
            <person name="Liers C."/>
            <person name="Kellner H."/>
        </authorList>
    </citation>
    <scope>NUCLEOTIDE SEQUENCE [LARGE SCALE GENOMIC DNA]</scope>
    <source>
        <strain evidence="2 3">DSM 105466</strain>
    </source>
</reference>
<evidence type="ECO:0000313" key="2">
    <source>
        <dbReference type="EMBL" id="RFU27201.1"/>
    </source>
</evidence>
<keyword evidence="3" id="KW-1185">Reference proteome</keyword>
<dbReference type="EMBL" id="NCSJ02000218">
    <property type="protein sequence ID" value="RFU27201.1"/>
    <property type="molecule type" value="Genomic_DNA"/>
</dbReference>
<dbReference type="AlphaFoldDB" id="A0A3E2H1J2"/>
<sequence>MLLIKSKISQAHHRKTPADSDISALKSVIDKNTNKNKEIDERKANLPLPDQPPVASDWQSLSQESTGTGSGQREGLISGENNSALREPAGVESSVRATGGGLKKNTQPGAGVGRQGTENLDDLPKDERRR</sequence>
<accession>A0A3E2H1J2</accession>
<dbReference type="OrthoDB" id="3913483at2759"/>
<feature type="non-terminal residue" evidence="2">
    <location>
        <position position="130"/>
    </location>
</feature>
<feature type="region of interest" description="Disordered" evidence="1">
    <location>
        <begin position="1"/>
        <end position="130"/>
    </location>
</feature>
<gene>
    <name evidence="2" type="ORF">B7463_g9150</name>
</gene>